<dbReference type="AlphaFoldDB" id="A0A3N0VH51"/>
<evidence type="ECO:0000256" key="1">
    <source>
        <dbReference type="ARBA" id="ARBA00004141"/>
    </source>
</evidence>
<evidence type="ECO:0000313" key="8">
    <source>
        <dbReference type="Proteomes" id="UP000282106"/>
    </source>
</evidence>
<feature type="transmembrane region" description="Helical" evidence="5">
    <location>
        <begin position="124"/>
        <end position="144"/>
    </location>
</feature>
<evidence type="ECO:0000259" key="6">
    <source>
        <dbReference type="Pfam" id="PF00892"/>
    </source>
</evidence>
<dbReference type="EMBL" id="RJVO01000002">
    <property type="protein sequence ID" value="ROH92089.1"/>
    <property type="molecule type" value="Genomic_DNA"/>
</dbReference>
<evidence type="ECO:0000256" key="4">
    <source>
        <dbReference type="ARBA" id="ARBA00023136"/>
    </source>
</evidence>
<comment type="subcellular location">
    <subcellularLocation>
        <location evidence="1">Membrane</location>
        <topology evidence="1">Multi-pass membrane protein</topology>
    </subcellularLocation>
</comment>
<dbReference type="SUPFAM" id="SSF103481">
    <property type="entry name" value="Multidrug resistance efflux transporter EmrE"/>
    <property type="match status" value="2"/>
</dbReference>
<feature type="transmembrane region" description="Helical" evidence="5">
    <location>
        <begin position="99"/>
        <end position="118"/>
    </location>
</feature>
<dbReference type="Pfam" id="PF00892">
    <property type="entry name" value="EamA"/>
    <property type="match status" value="2"/>
</dbReference>
<reference evidence="7 8" key="1">
    <citation type="submission" date="2018-10" db="EMBL/GenBank/DDBJ databases">
        <authorList>
            <person name="Chen W.-M."/>
        </authorList>
    </citation>
    <scope>NUCLEOTIDE SEQUENCE [LARGE SCALE GENOMIC DNA]</scope>
    <source>
        <strain evidence="7 8">THS-13</strain>
    </source>
</reference>
<keyword evidence="8" id="KW-1185">Reference proteome</keyword>
<feature type="domain" description="EamA" evidence="6">
    <location>
        <begin position="155"/>
        <end position="293"/>
    </location>
</feature>
<gene>
    <name evidence="7" type="ORF">ED208_06895</name>
</gene>
<feature type="transmembrane region" description="Helical" evidence="5">
    <location>
        <begin position="68"/>
        <end position="87"/>
    </location>
</feature>
<accession>A0A3N0VH51</accession>
<feature type="transmembrane region" description="Helical" evidence="5">
    <location>
        <begin position="156"/>
        <end position="177"/>
    </location>
</feature>
<evidence type="ECO:0000256" key="2">
    <source>
        <dbReference type="ARBA" id="ARBA00022692"/>
    </source>
</evidence>
<evidence type="ECO:0000313" key="7">
    <source>
        <dbReference type="EMBL" id="ROH92089.1"/>
    </source>
</evidence>
<dbReference type="InterPro" id="IPR000620">
    <property type="entry name" value="EamA_dom"/>
</dbReference>
<dbReference type="Proteomes" id="UP000282106">
    <property type="component" value="Unassembled WGS sequence"/>
</dbReference>
<dbReference type="GO" id="GO:0016020">
    <property type="term" value="C:membrane"/>
    <property type="evidence" value="ECO:0007669"/>
    <property type="project" value="UniProtKB-SubCell"/>
</dbReference>
<dbReference type="InterPro" id="IPR037185">
    <property type="entry name" value="EmrE-like"/>
</dbReference>
<dbReference type="Gene3D" id="1.10.3730.20">
    <property type="match status" value="1"/>
</dbReference>
<evidence type="ECO:0000256" key="3">
    <source>
        <dbReference type="ARBA" id="ARBA00022989"/>
    </source>
</evidence>
<feature type="transmembrane region" description="Helical" evidence="5">
    <location>
        <begin position="36"/>
        <end position="56"/>
    </location>
</feature>
<organism evidence="7 8">
    <name type="scientific">Stagnimonas aquatica</name>
    <dbReference type="NCBI Taxonomy" id="2689987"/>
    <lineage>
        <taxon>Bacteria</taxon>
        <taxon>Pseudomonadati</taxon>
        <taxon>Pseudomonadota</taxon>
        <taxon>Gammaproteobacteria</taxon>
        <taxon>Nevskiales</taxon>
        <taxon>Nevskiaceae</taxon>
        <taxon>Stagnimonas</taxon>
    </lineage>
</organism>
<evidence type="ECO:0000256" key="5">
    <source>
        <dbReference type="SAM" id="Phobius"/>
    </source>
</evidence>
<proteinExistence type="predicted"/>
<dbReference type="InterPro" id="IPR050638">
    <property type="entry name" value="AA-Vitamin_Transporters"/>
</dbReference>
<protein>
    <submittedName>
        <fullName evidence="7">EamA family transporter</fullName>
    </submittedName>
</protein>
<feature type="transmembrane region" description="Helical" evidence="5">
    <location>
        <begin position="6"/>
        <end position="24"/>
    </location>
</feature>
<feature type="domain" description="EamA" evidence="6">
    <location>
        <begin position="5"/>
        <end position="140"/>
    </location>
</feature>
<name>A0A3N0VH51_9GAMM</name>
<dbReference type="PANTHER" id="PTHR32322:SF9">
    <property type="entry name" value="AMINO-ACID METABOLITE EFFLUX PUMP-RELATED"/>
    <property type="match status" value="1"/>
</dbReference>
<dbReference type="PANTHER" id="PTHR32322">
    <property type="entry name" value="INNER MEMBRANE TRANSPORTER"/>
    <property type="match status" value="1"/>
</dbReference>
<feature type="transmembrane region" description="Helical" evidence="5">
    <location>
        <begin position="224"/>
        <end position="242"/>
    </location>
</feature>
<feature type="transmembrane region" description="Helical" evidence="5">
    <location>
        <begin position="279"/>
        <end position="295"/>
    </location>
</feature>
<keyword evidence="3 5" id="KW-1133">Transmembrane helix</keyword>
<dbReference type="InParanoid" id="A0A3N0VH51"/>
<feature type="transmembrane region" description="Helical" evidence="5">
    <location>
        <begin position="183"/>
        <end position="204"/>
    </location>
</feature>
<comment type="caution">
    <text evidence="7">The sequence shown here is derived from an EMBL/GenBank/DDBJ whole genome shotgun (WGS) entry which is preliminary data.</text>
</comment>
<keyword evidence="4 5" id="KW-0472">Membrane</keyword>
<feature type="transmembrane region" description="Helical" evidence="5">
    <location>
        <begin position="248"/>
        <end position="270"/>
    </location>
</feature>
<keyword evidence="2 5" id="KW-0812">Transmembrane</keyword>
<sequence length="296" mass="31131">MILGFGEWCALACALCWAIAVILLKKSGESLSPFALNYIKNLLCLLALALTLLVTHGGRWPGMPGEQLALALFSGTLGIALADTLYFRALNSIGAARMGVAGTAFSPSVILLAAIFLGERLSPLQLVGVAITLSGIALVTYVKTAGKLDAQTLRRGVLLGVTSVAVMAAGVVIAKPILESQDFLWVVFLRLLGGVAVMTVVLSLRRQWSALAQAYRGVRHWPQVIAGSLMGTYVSNLFWLAGYKYADASIAAVLNELSAIFIVLLAALVLKEKLQARQLLGCGLAVLGVLVVVAAA</sequence>
<dbReference type="RefSeq" id="WP_123211132.1">
    <property type="nucleotide sequence ID" value="NZ_RJVO01000002.1"/>
</dbReference>